<dbReference type="PANTHER" id="PTHR30435:SF2">
    <property type="entry name" value="FLAGELLAR BASAL-BODY ROD PROTEIN FLGC"/>
    <property type="match status" value="1"/>
</dbReference>
<comment type="subcellular location">
    <subcellularLocation>
        <location evidence="1 6">Bacterial flagellum basal body</location>
    </subcellularLocation>
</comment>
<feature type="domain" description="Flagellar basal-body/hook protein C-terminal" evidence="7">
    <location>
        <begin position="93"/>
        <end position="136"/>
    </location>
</feature>
<keyword evidence="8" id="KW-0969">Cilium</keyword>
<evidence type="ECO:0000256" key="4">
    <source>
        <dbReference type="ARBA" id="ARBA00023143"/>
    </source>
</evidence>
<dbReference type="AlphaFoldDB" id="A9CYL3"/>
<dbReference type="GO" id="GO:0071978">
    <property type="term" value="P:bacterial-type flagellum-dependent swarming motility"/>
    <property type="evidence" value="ECO:0007669"/>
    <property type="project" value="TreeGrafter"/>
</dbReference>
<keyword evidence="8" id="KW-0966">Cell projection</keyword>
<comment type="caution">
    <text evidence="8">The sequence shown here is derived from an EMBL/GenBank/DDBJ whole genome shotgun (WGS) entry which is preliminary data.</text>
</comment>
<keyword evidence="4 6" id="KW-0975">Bacterial flagellum</keyword>
<dbReference type="InterPro" id="IPR010930">
    <property type="entry name" value="Flg_bb/hook_C_dom"/>
</dbReference>
<dbReference type="InterPro" id="IPR006299">
    <property type="entry name" value="FlgC"/>
</dbReference>
<dbReference type="Proteomes" id="UP000004291">
    <property type="component" value="Chromosome"/>
</dbReference>
<protein>
    <recommendedName>
        <fullName evidence="3 6">Flagellar basal-body rod protein FlgC</fullName>
    </recommendedName>
</protein>
<comment type="similarity">
    <text evidence="2">Belongs to the flagella basal body rod proteins family.</text>
</comment>
<reference evidence="8 9" key="1">
    <citation type="submission" date="2007-10" db="EMBL/GenBank/DDBJ databases">
        <authorList>
            <person name="Wagner-Dobler I."/>
            <person name="Ferriera S."/>
            <person name="Johnson J."/>
            <person name="Kravitz S."/>
            <person name="Beeson K."/>
            <person name="Sutton G."/>
            <person name="Rogers Y.-H."/>
            <person name="Friedman R."/>
            <person name="Frazier M."/>
            <person name="Venter J.C."/>
        </authorList>
    </citation>
    <scope>NUCLEOTIDE SEQUENCE [LARGE SCALE GENOMIC DNA]</scope>
    <source>
        <strain evidence="8 9">DFL-43</strain>
    </source>
</reference>
<evidence type="ECO:0000313" key="8">
    <source>
        <dbReference type="EMBL" id="EDQ34585.1"/>
    </source>
</evidence>
<accession>A9CYL3</accession>
<evidence type="ECO:0000256" key="6">
    <source>
        <dbReference type="RuleBase" id="RU362062"/>
    </source>
</evidence>
<dbReference type="Pfam" id="PF06429">
    <property type="entry name" value="Flg_bbr_C"/>
    <property type="match status" value="1"/>
</dbReference>
<dbReference type="RefSeq" id="WP_007195846.1">
    <property type="nucleotide sequence ID" value="NZ_CM002917.1"/>
</dbReference>
<dbReference type="STRING" id="411684.HPDFL43_00270"/>
<evidence type="ECO:0000256" key="1">
    <source>
        <dbReference type="ARBA" id="ARBA00004117"/>
    </source>
</evidence>
<dbReference type="GO" id="GO:0030694">
    <property type="term" value="C:bacterial-type flagellum basal body, rod"/>
    <property type="evidence" value="ECO:0007669"/>
    <property type="project" value="UniProtKB-UniRule"/>
</dbReference>
<comment type="subunit">
    <text evidence="5 6">The basal body constitutes a major portion of the flagellar organelle and consists of four rings (L,P,S, and M) mounted on a central rod. The rod consists of about 26 subunits of FlgG in the distal portion, and FlgB, FlgC and FlgF are thought to build up the proximal portion of the rod with about 6 subunits each.</text>
</comment>
<keyword evidence="8" id="KW-0282">Flagellum</keyword>
<evidence type="ECO:0000256" key="2">
    <source>
        <dbReference type="ARBA" id="ARBA00009677"/>
    </source>
</evidence>
<reference evidence="8 9" key="2">
    <citation type="submission" date="2012-06" db="EMBL/GenBank/DDBJ databases">
        <authorList>
            <person name="Fiebig A."/>
        </authorList>
    </citation>
    <scope>NUCLEOTIDE SEQUENCE [LARGE SCALE GENOMIC DNA]</scope>
    <source>
        <strain evidence="8 9">DFL-43</strain>
    </source>
</reference>
<organism evidence="8 9">
    <name type="scientific">Hoeflea phototrophica (strain DSM 17068 / NCIMB 14078 / DFL-43)</name>
    <dbReference type="NCBI Taxonomy" id="411684"/>
    <lineage>
        <taxon>Bacteria</taxon>
        <taxon>Pseudomonadati</taxon>
        <taxon>Pseudomonadota</taxon>
        <taxon>Alphaproteobacteria</taxon>
        <taxon>Hyphomicrobiales</taxon>
        <taxon>Rhizobiaceae</taxon>
        <taxon>Hoeflea</taxon>
    </lineage>
</organism>
<dbReference type="OrthoDB" id="9813951at2"/>
<evidence type="ECO:0000256" key="3">
    <source>
        <dbReference type="ARBA" id="ARBA00017941"/>
    </source>
</evidence>
<dbReference type="HOGENOM" id="CLU_123272_2_0_5"/>
<sequence>MTVVDPLSLASRIASSGLDVQETRMRILSENLANSQSTGDTPGADAYRRKTISFSWELDRSIGASRAKVAKIDFDPGEFNVQYDPGNPAANEEGMVKLPNVNVLVELADMREANRSYEANLQTVKQTRELVSMTLDLLRAGG</sequence>
<keyword evidence="9" id="KW-1185">Reference proteome</keyword>
<dbReference type="PANTHER" id="PTHR30435">
    <property type="entry name" value="FLAGELLAR PROTEIN"/>
    <property type="match status" value="1"/>
</dbReference>
<evidence type="ECO:0000256" key="5">
    <source>
        <dbReference type="ARBA" id="ARBA00025933"/>
    </source>
</evidence>
<name>A9CYL3_HOEPD</name>
<gene>
    <name evidence="8" type="ORF">HPDFL43_00270</name>
</gene>
<dbReference type="NCBIfam" id="TIGR01395">
    <property type="entry name" value="FlgC"/>
    <property type="match status" value="1"/>
</dbReference>
<evidence type="ECO:0000313" key="9">
    <source>
        <dbReference type="Proteomes" id="UP000004291"/>
    </source>
</evidence>
<dbReference type="EMBL" id="ABIA03000002">
    <property type="protein sequence ID" value="EDQ34585.1"/>
    <property type="molecule type" value="Genomic_DNA"/>
</dbReference>
<dbReference type="eggNOG" id="COG1558">
    <property type="taxonomic scope" value="Bacteria"/>
</dbReference>
<evidence type="ECO:0000259" key="7">
    <source>
        <dbReference type="Pfam" id="PF06429"/>
    </source>
</evidence>
<proteinExistence type="inferred from homology"/>